<dbReference type="STRING" id="5888.A0BZK7"/>
<dbReference type="RefSeq" id="XP_001431372.1">
    <property type="nucleotide sequence ID" value="XM_001431335.1"/>
</dbReference>
<evidence type="ECO:0000313" key="3">
    <source>
        <dbReference type="Proteomes" id="UP000000600"/>
    </source>
</evidence>
<feature type="coiled-coil region" evidence="1">
    <location>
        <begin position="232"/>
        <end position="273"/>
    </location>
</feature>
<dbReference type="AlphaFoldDB" id="A0BZK7"/>
<sequence length="506" mass="59545">MDKSVLLEMQLREALDRETNLKKLNESLMKAMGDISNHDKGKEIQLLNQLHEQEISKLKTFLNERITILEYEYRNKCQEFSKLEKNYNQLIQDYEELERKEKKCYQCTDFQLQITQILKQNEIQKEGLAREFSEALSNQKSILEYDSNCLKLKLKQVTFELDQEIKEKEKQQKHIQELSQSHEQAQRSLLQQVADLNRVHNETIIQNNQYQISSQAREQLQAQKICQLEQDKIILEKNIQEYKEQNAKLENQLKQLDLLLKEKENKLIEQKTELSKKLVNEKKITEQCQAVALKLKNDFQRKQSILIEESLKKEQQLKSVQTQLTRQKSKNKYYENALSQVNLLEVKNSTPKQIKHKKNNFSNDFHNSHQPGHTKNALSQGHVNKIKLLPSSIQKSEADSIHFNLTDMLNSTRNPDQQNLSCRQSNEDIGSHIEQFNCAAKFVIPLYYSYQVQTNEDSVIPIQQLTDRQLSPRTRIQTVNPKGPPQRIRQIHADLYKENLVLRPKA</sequence>
<keyword evidence="3" id="KW-1185">Reference proteome</keyword>
<dbReference type="OMA" id="NSHQPGH"/>
<feature type="coiled-coil region" evidence="1">
    <location>
        <begin position="73"/>
        <end position="100"/>
    </location>
</feature>
<proteinExistence type="predicted"/>
<keyword evidence="1" id="KW-0175">Coiled coil</keyword>
<protein>
    <submittedName>
        <fullName evidence="2">Uncharacterized protein</fullName>
    </submittedName>
</protein>
<evidence type="ECO:0000313" key="2">
    <source>
        <dbReference type="EMBL" id="CAK63974.1"/>
    </source>
</evidence>
<organism evidence="2 3">
    <name type="scientific">Paramecium tetraurelia</name>
    <dbReference type="NCBI Taxonomy" id="5888"/>
    <lineage>
        <taxon>Eukaryota</taxon>
        <taxon>Sar</taxon>
        <taxon>Alveolata</taxon>
        <taxon>Ciliophora</taxon>
        <taxon>Intramacronucleata</taxon>
        <taxon>Oligohymenophorea</taxon>
        <taxon>Peniculida</taxon>
        <taxon>Parameciidae</taxon>
        <taxon>Paramecium</taxon>
    </lineage>
</organism>
<dbReference type="EMBL" id="CT868029">
    <property type="protein sequence ID" value="CAK63974.1"/>
    <property type="molecule type" value="Genomic_DNA"/>
</dbReference>
<dbReference type="GeneID" id="5017156"/>
<dbReference type="OrthoDB" id="293759at2759"/>
<dbReference type="eggNOG" id="ENOG502SXXP">
    <property type="taxonomic scope" value="Eukaryota"/>
</dbReference>
<accession>A0BZK7</accession>
<gene>
    <name evidence="2" type="ORF">GSPATT00033827001</name>
</gene>
<dbReference type="Proteomes" id="UP000000600">
    <property type="component" value="Unassembled WGS sequence"/>
</dbReference>
<dbReference type="KEGG" id="ptm:GSPATT00033827001"/>
<feature type="coiled-coil region" evidence="1">
    <location>
        <begin position="161"/>
        <end position="188"/>
    </location>
</feature>
<reference evidence="2 3" key="1">
    <citation type="journal article" date="2006" name="Nature">
        <title>Global trends of whole-genome duplications revealed by the ciliate Paramecium tetraurelia.</title>
        <authorList>
            <consortium name="Genoscope"/>
            <person name="Aury J.-M."/>
            <person name="Jaillon O."/>
            <person name="Duret L."/>
            <person name="Noel B."/>
            <person name="Jubin C."/>
            <person name="Porcel B.M."/>
            <person name="Segurens B."/>
            <person name="Daubin V."/>
            <person name="Anthouard V."/>
            <person name="Aiach N."/>
            <person name="Arnaiz O."/>
            <person name="Billaut A."/>
            <person name="Beisson J."/>
            <person name="Blanc I."/>
            <person name="Bouhouche K."/>
            <person name="Camara F."/>
            <person name="Duharcourt S."/>
            <person name="Guigo R."/>
            <person name="Gogendeau D."/>
            <person name="Katinka M."/>
            <person name="Keller A.-M."/>
            <person name="Kissmehl R."/>
            <person name="Klotz C."/>
            <person name="Koll F."/>
            <person name="Le Moue A."/>
            <person name="Lepere C."/>
            <person name="Malinsky S."/>
            <person name="Nowacki M."/>
            <person name="Nowak J.K."/>
            <person name="Plattner H."/>
            <person name="Poulain J."/>
            <person name="Ruiz F."/>
            <person name="Serrano V."/>
            <person name="Zagulski M."/>
            <person name="Dessen P."/>
            <person name="Betermier M."/>
            <person name="Weissenbach J."/>
            <person name="Scarpelli C."/>
            <person name="Schachter V."/>
            <person name="Sperling L."/>
            <person name="Meyer E."/>
            <person name="Cohen J."/>
            <person name="Wincker P."/>
        </authorList>
    </citation>
    <scope>NUCLEOTIDE SEQUENCE [LARGE SCALE GENOMIC DNA]</scope>
    <source>
        <strain evidence="2 3">Stock d4-2</strain>
    </source>
</reference>
<evidence type="ECO:0000256" key="1">
    <source>
        <dbReference type="SAM" id="Coils"/>
    </source>
</evidence>
<name>A0BZK7_PARTE</name>
<dbReference type="HOGENOM" id="CLU_540213_0_0_1"/>
<dbReference type="InParanoid" id="A0BZK7"/>